<accession>A0ABT8CXR4</accession>
<dbReference type="Proteomes" id="UP001242368">
    <property type="component" value="Unassembled WGS sequence"/>
</dbReference>
<comment type="caution">
    <text evidence="2">The sequence shown here is derived from an EMBL/GenBank/DDBJ whole genome shotgun (WGS) entry which is preliminary data.</text>
</comment>
<gene>
    <name evidence="1" type="ORF">QW060_16850</name>
    <name evidence="2" type="ORF">QW060_20235</name>
</gene>
<proteinExistence type="predicted"/>
<name>A0ABT8CXR4_9FLAO</name>
<dbReference type="EMBL" id="JAUFQU010000001">
    <property type="protein sequence ID" value="MDN3708773.1"/>
    <property type="molecule type" value="Genomic_DNA"/>
</dbReference>
<reference evidence="2" key="3">
    <citation type="submission" date="2023-06" db="EMBL/GenBank/DDBJ databases">
        <authorList>
            <person name="Lucena T."/>
            <person name="Sun Q."/>
        </authorList>
    </citation>
    <scope>NUCLEOTIDE SEQUENCE</scope>
    <source>
        <strain evidence="2">CECT 7184</strain>
    </source>
</reference>
<protein>
    <submittedName>
        <fullName evidence="2">DUF2480 family protein</fullName>
    </submittedName>
</protein>
<dbReference type="Pfam" id="PF10652">
    <property type="entry name" value="DUF2480"/>
    <property type="match status" value="1"/>
</dbReference>
<sequence>MSEEIINKVAKSALEVFDLEDYFPEEERLPLDISPWLYEGFLLKEKDFREALKNHDWEQYRGKLVALHCSTDAILPAWALMLTSSYLQPYAKMVVQGTLHDLDIAFYQKIMEEIDFSVYTNKPTIIKGCSKKSIPEEAYVMATQKMMLYARSIMFGEACSAVPIFKKKKL</sequence>
<organism evidence="2 3">
    <name type="scientific">Paenimyroides ceti</name>
    <dbReference type="NCBI Taxonomy" id="395087"/>
    <lineage>
        <taxon>Bacteria</taxon>
        <taxon>Pseudomonadati</taxon>
        <taxon>Bacteroidota</taxon>
        <taxon>Flavobacteriia</taxon>
        <taxon>Flavobacteriales</taxon>
        <taxon>Flavobacteriaceae</taxon>
        <taxon>Paenimyroides</taxon>
    </lineage>
</organism>
<evidence type="ECO:0000313" key="2">
    <source>
        <dbReference type="EMBL" id="MDN3709348.1"/>
    </source>
</evidence>
<reference evidence="3" key="2">
    <citation type="journal article" date="2019" name="Int. J. Syst. Evol. Microbiol.">
        <title>The Global Catalogue of Microorganisms (GCM) 10K type strain sequencing project: providing services to taxonomists for standard genome sequencing and annotation.</title>
        <authorList>
            <consortium name="The Broad Institute Genomics Platform"/>
            <consortium name="The Broad Institute Genome Sequencing Center for Infectious Disease"/>
            <person name="Wu L."/>
            <person name="Ma J."/>
        </authorList>
    </citation>
    <scope>NUCLEOTIDE SEQUENCE [LARGE SCALE GENOMIC DNA]</scope>
    <source>
        <strain evidence="3">CECT 7184</strain>
    </source>
</reference>
<keyword evidence="3" id="KW-1185">Reference proteome</keyword>
<reference evidence="2" key="1">
    <citation type="journal article" date="2014" name="Int. J. Syst. Evol. Microbiol.">
        <title>Complete genome of a new Firmicutes species belonging to the dominant human colonic microbiota ('Ruminococcus bicirculans') reveals two chromosomes and a selective capacity to utilize plant glucans.</title>
        <authorList>
            <consortium name="NISC Comparative Sequencing Program"/>
            <person name="Wegmann U."/>
            <person name="Louis P."/>
            <person name="Goesmann A."/>
            <person name="Henrissat B."/>
            <person name="Duncan S.H."/>
            <person name="Flint H.J."/>
        </authorList>
    </citation>
    <scope>NUCLEOTIDE SEQUENCE</scope>
    <source>
        <strain evidence="2">CECT 7184</strain>
    </source>
</reference>
<dbReference type="InterPro" id="IPR018914">
    <property type="entry name" value="DUF2480"/>
</dbReference>
<dbReference type="EMBL" id="JAUFQU010000031">
    <property type="protein sequence ID" value="MDN3709348.1"/>
    <property type="molecule type" value="Genomic_DNA"/>
</dbReference>
<evidence type="ECO:0000313" key="1">
    <source>
        <dbReference type="EMBL" id="MDN3708773.1"/>
    </source>
</evidence>
<dbReference type="RefSeq" id="WP_290364624.1">
    <property type="nucleotide sequence ID" value="NZ_JAUFQU010000001.1"/>
</dbReference>
<evidence type="ECO:0000313" key="3">
    <source>
        <dbReference type="Proteomes" id="UP001242368"/>
    </source>
</evidence>